<evidence type="ECO:0000313" key="2">
    <source>
        <dbReference type="Proteomes" id="UP000677913"/>
    </source>
</evidence>
<proteinExistence type="predicted"/>
<evidence type="ECO:0000313" key="1">
    <source>
        <dbReference type="EMBL" id="MBS2962611.1"/>
    </source>
</evidence>
<reference evidence="1" key="1">
    <citation type="submission" date="2021-04" db="EMBL/GenBank/DDBJ databases">
        <title>Genome based classification of Actinospica acidithermotolerans sp. nov., an actinobacterium isolated from an Indonesian hot spring.</title>
        <authorList>
            <person name="Kusuma A.B."/>
            <person name="Putra K.E."/>
            <person name="Nafisah S."/>
            <person name="Loh J."/>
            <person name="Nouioui I."/>
            <person name="Goodfellow M."/>
        </authorList>
    </citation>
    <scope>NUCLEOTIDE SEQUENCE</scope>
    <source>
        <strain evidence="1">DSM 45618</strain>
    </source>
</reference>
<sequence length="66" mass="7509">MSLGDLARLDWHRAPVGEPQPCLFCGQDAILRHPITFRPCHKVCSDQRRQELIERAAAATTAKFDY</sequence>
<name>A0A8J7WHZ3_9ACTN</name>
<organism evidence="1 2">
    <name type="scientific">Actinocrinis puniceicyclus</name>
    <dbReference type="NCBI Taxonomy" id="977794"/>
    <lineage>
        <taxon>Bacteria</taxon>
        <taxon>Bacillati</taxon>
        <taxon>Actinomycetota</taxon>
        <taxon>Actinomycetes</taxon>
        <taxon>Catenulisporales</taxon>
        <taxon>Actinospicaceae</taxon>
        <taxon>Actinocrinis</taxon>
    </lineage>
</organism>
<dbReference type="Proteomes" id="UP000677913">
    <property type="component" value="Unassembled WGS sequence"/>
</dbReference>
<dbReference type="EMBL" id="JAGSXH010000013">
    <property type="protein sequence ID" value="MBS2962611.1"/>
    <property type="molecule type" value="Genomic_DNA"/>
</dbReference>
<dbReference type="RefSeq" id="WP_211465458.1">
    <property type="nucleotide sequence ID" value="NZ_JAGSXH010000013.1"/>
</dbReference>
<keyword evidence="2" id="KW-1185">Reference proteome</keyword>
<protein>
    <submittedName>
        <fullName evidence="1">Uncharacterized protein</fullName>
    </submittedName>
</protein>
<gene>
    <name evidence="1" type="ORF">KGA66_06100</name>
</gene>
<dbReference type="AlphaFoldDB" id="A0A8J7WHZ3"/>
<accession>A0A8J7WHZ3</accession>
<comment type="caution">
    <text evidence="1">The sequence shown here is derived from an EMBL/GenBank/DDBJ whole genome shotgun (WGS) entry which is preliminary data.</text>
</comment>